<dbReference type="InterPro" id="IPR009580">
    <property type="entry name" value="GPI_biosynthesis_protein_Pig-F"/>
</dbReference>
<evidence type="ECO:0000256" key="7">
    <source>
        <dbReference type="ARBA" id="ARBA00023136"/>
    </source>
</evidence>
<evidence type="ECO:0000256" key="1">
    <source>
        <dbReference type="ARBA" id="ARBA00004477"/>
    </source>
</evidence>
<name>A0A9P7DFG0_9AGAM</name>
<accession>A0A9P7DFG0</accession>
<evidence type="ECO:0000256" key="2">
    <source>
        <dbReference type="ARBA" id="ARBA00004687"/>
    </source>
</evidence>
<comment type="subcellular location">
    <subcellularLocation>
        <location evidence="1">Endoplasmic reticulum membrane</location>
        <topology evidence="1">Multi-pass membrane protein</topology>
    </subcellularLocation>
</comment>
<evidence type="ECO:0000313" key="10">
    <source>
        <dbReference type="Proteomes" id="UP000719766"/>
    </source>
</evidence>
<feature type="transmembrane region" description="Helical" evidence="8">
    <location>
        <begin position="27"/>
        <end position="48"/>
    </location>
</feature>
<sequence>MPLLNKMPAKTVVSSSTDKAQHAFFPYARYTSVVGVHTSLVAFTALFLPQTSLLLWPSLADSDRPETQFKDALTDNPVITLAWIVAGLVVLQVWWAGWIRHWCFEYTSRAVSSDQIKVDRYQFNQGRFSKLGRAAVFTSCVALVFHATIVLFGAPSASHLPHTFLLAIVLALLSVFAPAYALGYPSFSSDTSSFITRLNWTRLFAELSPRNPIERALVYPAVATLFGAWLGALPIALDWDRPWQAWPLTPLFGGITGYIVGSLSAISVSALKWLAEENIRREQSETQKTT</sequence>
<keyword evidence="10" id="KW-1185">Reference proteome</keyword>
<reference evidence="9" key="1">
    <citation type="journal article" date="2020" name="New Phytol.">
        <title>Comparative genomics reveals dynamic genome evolution in host specialist ectomycorrhizal fungi.</title>
        <authorList>
            <person name="Lofgren L.A."/>
            <person name="Nguyen N.H."/>
            <person name="Vilgalys R."/>
            <person name="Ruytinx J."/>
            <person name="Liao H.L."/>
            <person name="Branco S."/>
            <person name="Kuo A."/>
            <person name="LaButti K."/>
            <person name="Lipzen A."/>
            <person name="Andreopoulos W."/>
            <person name="Pangilinan J."/>
            <person name="Riley R."/>
            <person name="Hundley H."/>
            <person name="Na H."/>
            <person name="Barry K."/>
            <person name="Grigoriev I.V."/>
            <person name="Stajich J.E."/>
            <person name="Kennedy P.G."/>
        </authorList>
    </citation>
    <scope>NUCLEOTIDE SEQUENCE</scope>
    <source>
        <strain evidence="9">S12</strain>
    </source>
</reference>
<protein>
    <submittedName>
        <fullName evidence="9">GPI biosynthesis protein family Pig-F-domain-containing protein</fullName>
    </submittedName>
</protein>
<evidence type="ECO:0000313" key="9">
    <source>
        <dbReference type="EMBL" id="KAG1792008.1"/>
    </source>
</evidence>
<evidence type="ECO:0000256" key="5">
    <source>
        <dbReference type="ARBA" id="ARBA00022824"/>
    </source>
</evidence>
<dbReference type="GO" id="GO:0005789">
    <property type="term" value="C:endoplasmic reticulum membrane"/>
    <property type="evidence" value="ECO:0007669"/>
    <property type="project" value="UniProtKB-SubCell"/>
</dbReference>
<dbReference type="Pfam" id="PF06699">
    <property type="entry name" value="PIG-F"/>
    <property type="match status" value="1"/>
</dbReference>
<dbReference type="AlphaFoldDB" id="A0A9P7DFG0"/>
<dbReference type="Proteomes" id="UP000719766">
    <property type="component" value="Unassembled WGS sequence"/>
</dbReference>
<dbReference type="OrthoDB" id="17366at2759"/>
<keyword evidence="4 8" id="KW-0812">Transmembrane</keyword>
<evidence type="ECO:0000256" key="8">
    <source>
        <dbReference type="SAM" id="Phobius"/>
    </source>
</evidence>
<evidence type="ECO:0000256" key="3">
    <source>
        <dbReference type="ARBA" id="ARBA00022502"/>
    </source>
</evidence>
<proteinExistence type="predicted"/>
<gene>
    <name evidence="9" type="ORF">HD556DRAFT_1382214</name>
</gene>
<keyword evidence="6 8" id="KW-1133">Transmembrane helix</keyword>
<keyword evidence="7 8" id="KW-0472">Membrane</keyword>
<organism evidence="9 10">
    <name type="scientific">Suillus plorans</name>
    <dbReference type="NCBI Taxonomy" id="116603"/>
    <lineage>
        <taxon>Eukaryota</taxon>
        <taxon>Fungi</taxon>
        <taxon>Dikarya</taxon>
        <taxon>Basidiomycota</taxon>
        <taxon>Agaricomycotina</taxon>
        <taxon>Agaricomycetes</taxon>
        <taxon>Agaricomycetidae</taxon>
        <taxon>Boletales</taxon>
        <taxon>Suillineae</taxon>
        <taxon>Suillaceae</taxon>
        <taxon>Suillus</taxon>
    </lineage>
</organism>
<dbReference type="GO" id="GO:0006506">
    <property type="term" value="P:GPI anchor biosynthetic process"/>
    <property type="evidence" value="ECO:0007669"/>
    <property type="project" value="UniProtKB-KW"/>
</dbReference>
<comment type="caution">
    <text evidence="9">The sequence shown here is derived from an EMBL/GenBank/DDBJ whole genome shotgun (WGS) entry which is preliminary data.</text>
</comment>
<evidence type="ECO:0000256" key="6">
    <source>
        <dbReference type="ARBA" id="ARBA00022989"/>
    </source>
</evidence>
<dbReference type="RefSeq" id="XP_041158707.1">
    <property type="nucleotide sequence ID" value="XM_041303276.1"/>
</dbReference>
<feature type="transmembrane region" description="Helical" evidence="8">
    <location>
        <begin position="160"/>
        <end position="182"/>
    </location>
</feature>
<dbReference type="EMBL" id="JABBWE010000039">
    <property type="protein sequence ID" value="KAG1792008.1"/>
    <property type="molecule type" value="Genomic_DNA"/>
</dbReference>
<feature type="transmembrane region" description="Helical" evidence="8">
    <location>
        <begin position="134"/>
        <end position="154"/>
    </location>
</feature>
<keyword evidence="3" id="KW-0337">GPI-anchor biosynthesis</keyword>
<dbReference type="GeneID" id="64597040"/>
<feature type="transmembrane region" description="Helical" evidence="8">
    <location>
        <begin position="78"/>
        <end position="99"/>
    </location>
</feature>
<evidence type="ECO:0000256" key="4">
    <source>
        <dbReference type="ARBA" id="ARBA00022692"/>
    </source>
</evidence>
<keyword evidence="5" id="KW-0256">Endoplasmic reticulum</keyword>
<comment type="pathway">
    <text evidence="2">Glycolipid biosynthesis; glycosylphosphatidylinositol-anchor biosynthesis.</text>
</comment>
<feature type="transmembrane region" description="Helical" evidence="8">
    <location>
        <begin position="255"/>
        <end position="275"/>
    </location>
</feature>
<feature type="transmembrane region" description="Helical" evidence="8">
    <location>
        <begin position="216"/>
        <end position="235"/>
    </location>
</feature>